<dbReference type="Pfam" id="PF00392">
    <property type="entry name" value="GntR"/>
    <property type="match status" value="1"/>
</dbReference>
<dbReference type="Gene3D" id="1.10.10.10">
    <property type="entry name" value="Winged helix-like DNA-binding domain superfamily/Winged helix DNA-binding domain"/>
    <property type="match status" value="1"/>
</dbReference>
<keyword evidence="6" id="KW-1185">Reference proteome</keyword>
<dbReference type="GO" id="GO:0003700">
    <property type="term" value="F:DNA-binding transcription factor activity"/>
    <property type="evidence" value="ECO:0007669"/>
    <property type="project" value="InterPro"/>
</dbReference>
<evidence type="ECO:0000256" key="3">
    <source>
        <dbReference type="ARBA" id="ARBA00023163"/>
    </source>
</evidence>
<dbReference type="AlphaFoldDB" id="A0A135HNV0"/>
<dbReference type="EMBL" id="LNTU01000040">
    <property type="protein sequence ID" value="KXF74816.1"/>
    <property type="molecule type" value="Genomic_DNA"/>
</dbReference>
<evidence type="ECO:0000259" key="4">
    <source>
        <dbReference type="PROSITE" id="PS50949"/>
    </source>
</evidence>
<dbReference type="GO" id="GO:0003677">
    <property type="term" value="F:DNA binding"/>
    <property type="evidence" value="ECO:0007669"/>
    <property type="project" value="UniProtKB-KW"/>
</dbReference>
<dbReference type="InterPro" id="IPR036388">
    <property type="entry name" value="WH-like_DNA-bd_sf"/>
</dbReference>
<dbReference type="PROSITE" id="PS50949">
    <property type="entry name" value="HTH_GNTR"/>
    <property type="match status" value="1"/>
</dbReference>
<dbReference type="OrthoDB" id="9812645at2"/>
<reference evidence="5 6" key="1">
    <citation type="submission" date="2015-11" db="EMBL/GenBank/DDBJ databases">
        <title>Draft genome sequence of Paramesorhizobium deserti A-3-E, a strain highly resistant to diverse beta-lactam antibiotics.</title>
        <authorList>
            <person name="Lv R."/>
            <person name="Yang X."/>
            <person name="Fang N."/>
            <person name="Guo J."/>
            <person name="Luo X."/>
            <person name="Peng F."/>
            <person name="Yang R."/>
            <person name="Cui Y."/>
            <person name="Fang C."/>
            <person name="Song Y."/>
        </authorList>
    </citation>
    <scope>NUCLEOTIDE SEQUENCE [LARGE SCALE GENOMIC DNA]</scope>
    <source>
        <strain evidence="5 6">A-3-E</strain>
    </source>
</reference>
<dbReference type="RefSeq" id="WP_068885052.1">
    <property type="nucleotide sequence ID" value="NZ_LNTU01000040.1"/>
</dbReference>
<dbReference type="PANTHER" id="PTHR43537">
    <property type="entry name" value="TRANSCRIPTIONAL REGULATOR, GNTR FAMILY"/>
    <property type="match status" value="1"/>
</dbReference>
<feature type="domain" description="HTH gntR-type" evidence="4">
    <location>
        <begin position="14"/>
        <end position="82"/>
    </location>
</feature>
<proteinExistence type="predicted"/>
<sequence length="245" mass="27227">MERISSDNNRRRYGTLTRHVHDTLREGILDGNPAPGEKLPSEAQLIERFNVSRTVVREAIAHLREEGLVDPRRGAGVFVIEPADAVGPALAGIDSNRISSVVEGLEVRTAIEVEAAYLAAARCSPLQEEAIIRCHREIGKLIKERKPTIDADFAFHLAIAEASNNRRFIEILKSLGVEMVPRAALEGPGAVTPNAYLERLHEEHRLIVKAITDRDQMAAREAMRAHLAGSQQRYRSYLNEDTNLS</sequence>
<dbReference type="SUPFAM" id="SSF46785">
    <property type="entry name" value="Winged helix' DNA-binding domain"/>
    <property type="match status" value="1"/>
</dbReference>
<name>A0A135HNV0_9HYPH</name>
<evidence type="ECO:0000313" key="5">
    <source>
        <dbReference type="EMBL" id="KXF74816.1"/>
    </source>
</evidence>
<keyword evidence="3" id="KW-0804">Transcription</keyword>
<keyword evidence="2" id="KW-0238">DNA-binding</keyword>
<dbReference type="SMART" id="SM00895">
    <property type="entry name" value="FCD"/>
    <property type="match status" value="1"/>
</dbReference>
<dbReference type="PANTHER" id="PTHR43537:SF5">
    <property type="entry name" value="UXU OPERON TRANSCRIPTIONAL REGULATOR"/>
    <property type="match status" value="1"/>
</dbReference>
<gene>
    <name evidence="5" type="ORF">ATN84_21530</name>
</gene>
<dbReference type="InterPro" id="IPR008920">
    <property type="entry name" value="TF_FadR/GntR_C"/>
</dbReference>
<dbReference type="InterPro" id="IPR011711">
    <property type="entry name" value="GntR_C"/>
</dbReference>
<keyword evidence="1" id="KW-0805">Transcription regulation</keyword>
<dbReference type="Proteomes" id="UP000070107">
    <property type="component" value="Unassembled WGS sequence"/>
</dbReference>
<dbReference type="InterPro" id="IPR036390">
    <property type="entry name" value="WH_DNA-bd_sf"/>
</dbReference>
<accession>A0A135HNV0</accession>
<evidence type="ECO:0000313" key="6">
    <source>
        <dbReference type="Proteomes" id="UP000070107"/>
    </source>
</evidence>
<dbReference type="STRING" id="1494590.ATN84_21530"/>
<dbReference type="Pfam" id="PF07729">
    <property type="entry name" value="FCD"/>
    <property type="match status" value="1"/>
</dbReference>
<dbReference type="Gene3D" id="1.20.120.530">
    <property type="entry name" value="GntR ligand-binding domain-like"/>
    <property type="match status" value="1"/>
</dbReference>
<dbReference type="PRINTS" id="PR00035">
    <property type="entry name" value="HTHGNTR"/>
</dbReference>
<dbReference type="SMART" id="SM00345">
    <property type="entry name" value="HTH_GNTR"/>
    <property type="match status" value="1"/>
</dbReference>
<protein>
    <submittedName>
        <fullName evidence="5">GntR family transcriptional regulator</fullName>
    </submittedName>
</protein>
<organism evidence="5 6">
    <name type="scientific">Paramesorhizobium deserti</name>
    <dbReference type="NCBI Taxonomy" id="1494590"/>
    <lineage>
        <taxon>Bacteria</taxon>
        <taxon>Pseudomonadati</taxon>
        <taxon>Pseudomonadota</taxon>
        <taxon>Alphaproteobacteria</taxon>
        <taxon>Hyphomicrobiales</taxon>
        <taxon>Phyllobacteriaceae</taxon>
        <taxon>Paramesorhizobium</taxon>
    </lineage>
</organism>
<evidence type="ECO:0000256" key="2">
    <source>
        <dbReference type="ARBA" id="ARBA00023125"/>
    </source>
</evidence>
<dbReference type="SUPFAM" id="SSF48008">
    <property type="entry name" value="GntR ligand-binding domain-like"/>
    <property type="match status" value="1"/>
</dbReference>
<evidence type="ECO:0000256" key="1">
    <source>
        <dbReference type="ARBA" id="ARBA00023015"/>
    </source>
</evidence>
<dbReference type="InterPro" id="IPR000524">
    <property type="entry name" value="Tscrpt_reg_HTH_GntR"/>
</dbReference>
<dbReference type="CDD" id="cd07377">
    <property type="entry name" value="WHTH_GntR"/>
    <property type="match status" value="1"/>
</dbReference>
<comment type="caution">
    <text evidence="5">The sequence shown here is derived from an EMBL/GenBank/DDBJ whole genome shotgun (WGS) entry which is preliminary data.</text>
</comment>